<proteinExistence type="inferred from homology"/>
<dbReference type="Pfam" id="PF00849">
    <property type="entry name" value="PseudoU_synth_2"/>
    <property type="match status" value="1"/>
</dbReference>
<dbReference type="GO" id="GO:0003723">
    <property type="term" value="F:RNA binding"/>
    <property type="evidence" value="ECO:0007669"/>
    <property type="project" value="InterPro"/>
</dbReference>
<protein>
    <submittedName>
        <fullName evidence="4">RluA family pseudouridine synthase</fullName>
    </submittedName>
</protein>
<dbReference type="InterPro" id="IPR050188">
    <property type="entry name" value="RluA_PseudoU_synthase"/>
</dbReference>
<evidence type="ECO:0000313" key="5">
    <source>
        <dbReference type="Proteomes" id="UP000285794"/>
    </source>
</evidence>
<organism evidence="4 5">
    <name type="scientific">Ancylomarina euxinus</name>
    <dbReference type="NCBI Taxonomy" id="2283627"/>
    <lineage>
        <taxon>Bacteria</taxon>
        <taxon>Pseudomonadati</taxon>
        <taxon>Bacteroidota</taxon>
        <taxon>Bacteroidia</taxon>
        <taxon>Marinilabiliales</taxon>
        <taxon>Marinifilaceae</taxon>
        <taxon>Ancylomarina</taxon>
    </lineage>
</organism>
<reference evidence="4 5" key="1">
    <citation type="submission" date="2018-07" db="EMBL/GenBank/DDBJ databases">
        <title>Draft genome sequence of Ancylomarina sp. M1P.</title>
        <authorList>
            <person name="Yadav S."/>
            <person name="Villanueva L."/>
            <person name="Damste J.S.S."/>
        </authorList>
    </citation>
    <scope>NUCLEOTIDE SEQUENCE [LARGE SCALE GENOMIC DNA]</scope>
    <source>
        <strain evidence="4 5">M1P</strain>
    </source>
</reference>
<dbReference type="PANTHER" id="PTHR21600">
    <property type="entry name" value="MITOCHONDRIAL RNA PSEUDOURIDINE SYNTHASE"/>
    <property type="match status" value="1"/>
</dbReference>
<dbReference type="EMBL" id="QQWG01000003">
    <property type="protein sequence ID" value="RRG23691.1"/>
    <property type="molecule type" value="Genomic_DNA"/>
</dbReference>
<evidence type="ECO:0000313" key="4">
    <source>
        <dbReference type="EMBL" id="RRG23691.1"/>
    </source>
</evidence>
<evidence type="ECO:0000256" key="2">
    <source>
        <dbReference type="ARBA" id="ARBA00023235"/>
    </source>
</evidence>
<dbReference type="GO" id="GO:0001522">
    <property type="term" value="P:pseudouridine synthesis"/>
    <property type="evidence" value="ECO:0007669"/>
    <property type="project" value="InterPro"/>
</dbReference>
<evidence type="ECO:0000259" key="3">
    <source>
        <dbReference type="Pfam" id="PF00849"/>
    </source>
</evidence>
<evidence type="ECO:0000256" key="1">
    <source>
        <dbReference type="ARBA" id="ARBA00010876"/>
    </source>
</evidence>
<dbReference type="PANTHER" id="PTHR21600:SF83">
    <property type="entry name" value="PSEUDOURIDYLATE SYNTHASE RPUSD4, MITOCHONDRIAL"/>
    <property type="match status" value="1"/>
</dbReference>
<dbReference type="Proteomes" id="UP000285794">
    <property type="component" value="Unassembled WGS sequence"/>
</dbReference>
<name>A0A425Y626_9BACT</name>
<comment type="similarity">
    <text evidence="1">Belongs to the pseudouridine synthase RluA family.</text>
</comment>
<feature type="domain" description="Pseudouridine synthase RsuA/RluA-like" evidence="3">
    <location>
        <begin position="15"/>
        <end position="172"/>
    </location>
</feature>
<dbReference type="AlphaFoldDB" id="A0A425Y626"/>
<dbReference type="RefSeq" id="WP_125029733.1">
    <property type="nucleotide sequence ID" value="NZ_JAPXVP010000003.1"/>
</dbReference>
<dbReference type="CDD" id="cd02869">
    <property type="entry name" value="PseudoU_synth_RluA_like"/>
    <property type="match status" value="1"/>
</dbReference>
<dbReference type="GO" id="GO:0006396">
    <property type="term" value="P:RNA processing"/>
    <property type="evidence" value="ECO:0007669"/>
    <property type="project" value="UniProtKB-ARBA"/>
</dbReference>
<dbReference type="InterPro" id="IPR006145">
    <property type="entry name" value="PsdUridine_synth_RsuA/RluA"/>
</dbReference>
<sequence length="237" mass="27505">MAREKILEVLYEDNHIIAINKRRGDIVQGDKTGDEPLSERVKAYIKEKYKKPGDVYLGLPHRLDRPVSGVVIFAKTSKALTRLNVMFQQKDEQINKIYWAIVSKCPRLEEEVLTHYMLKNEEKNKSNVFDKKKKGAKEAILEYKLLTRTQNYFLLEVKLHTGRHHQIRGQLAKIGCPIRGDLKYGYLHANKGKGIDLHAREISFIHPIKQEPITIKAPMPKNDNLWKELYHLVIGKS</sequence>
<keyword evidence="5" id="KW-1185">Reference proteome</keyword>
<dbReference type="SUPFAM" id="SSF55120">
    <property type="entry name" value="Pseudouridine synthase"/>
    <property type="match status" value="1"/>
</dbReference>
<dbReference type="GO" id="GO:0009982">
    <property type="term" value="F:pseudouridine synthase activity"/>
    <property type="evidence" value="ECO:0007669"/>
    <property type="project" value="InterPro"/>
</dbReference>
<dbReference type="Gene3D" id="3.30.2350.10">
    <property type="entry name" value="Pseudouridine synthase"/>
    <property type="match status" value="1"/>
</dbReference>
<dbReference type="InterPro" id="IPR020103">
    <property type="entry name" value="PsdUridine_synth_cat_dom_sf"/>
</dbReference>
<accession>A0A425Y626</accession>
<keyword evidence="2" id="KW-0413">Isomerase</keyword>
<comment type="caution">
    <text evidence="4">The sequence shown here is derived from an EMBL/GenBank/DDBJ whole genome shotgun (WGS) entry which is preliminary data.</text>
</comment>
<dbReference type="OrthoDB" id="9807829at2"/>
<gene>
    <name evidence="4" type="ORF">DWB61_04680</name>
</gene>
<dbReference type="GO" id="GO:0140098">
    <property type="term" value="F:catalytic activity, acting on RNA"/>
    <property type="evidence" value="ECO:0007669"/>
    <property type="project" value="UniProtKB-ARBA"/>
</dbReference>